<feature type="transmembrane region" description="Helical" evidence="7">
    <location>
        <begin position="806"/>
        <end position="824"/>
    </location>
</feature>
<feature type="transmembrane region" description="Helical" evidence="7">
    <location>
        <begin position="518"/>
        <end position="537"/>
    </location>
</feature>
<evidence type="ECO:0000256" key="4">
    <source>
        <dbReference type="ARBA" id="ARBA00022989"/>
    </source>
</evidence>
<reference evidence="8 9" key="1">
    <citation type="submission" date="2016-07" db="EMBL/GenBank/DDBJ databases">
        <title>Pervasive Adenine N6-methylation of Active Genes in Fungi.</title>
        <authorList>
            <consortium name="DOE Joint Genome Institute"/>
            <person name="Mondo S.J."/>
            <person name="Dannebaum R.O."/>
            <person name="Kuo R.C."/>
            <person name="Labutti K."/>
            <person name="Haridas S."/>
            <person name="Kuo A."/>
            <person name="Salamov A."/>
            <person name="Ahrendt S.R."/>
            <person name="Lipzen A."/>
            <person name="Sullivan W."/>
            <person name="Andreopoulos W.B."/>
            <person name="Clum A."/>
            <person name="Lindquist E."/>
            <person name="Daum C."/>
            <person name="Ramamoorthy G.K."/>
            <person name="Gryganskyi A."/>
            <person name="Culley D."/>
            <person name="Magnuson J.K."/>
            <person name="James T.Y."/>
            <person name="O'Malley M.A."/>
            <person name="Stajich J.E."/>
            <person name="Spatafora J.W."/>
            <person name="Visel A."/>
            <person name="Grigoriev I.V."/>
        </authorList>
    </citation>
    <scope>NUCLEOTIDE SEQUENCE [LARGE SCALE GENOMIC DNA]</scope>
    <source>
        <strain evidence="8 9">PL171</strain>
    </source>
</reference>
<dbReference type="InterPro" id="IPR002549">
    <property type="entry name" value="AI-2E-like"/>
</dbReference>
<feature type="region of interest" description="Disordered" evidence="6">
    <location>
        <begin position="161"/>
        <end position="202"/>
    </location>
</feature>
<dbReference type="PANTHER" id="PTHR21716:SF4">
    <property type="entry name" value="TRANSMEMBRANE PROTEIN 245"/>
    <property type="match status" value="1"/>
</dbReference>
<name>A0A1Y2HPW4_9FUNG</name>
<feature type="transmembrane region" description="Helical" evidence="7">
    <location>
        <begin position="924"/>
        <end position="944"/>
    </location>
</feature>
<comment type="subcellular location">
    <subcellularLocation>
        <location evidence="1">Membrane</location>
        <topology evidence="1">Multi-pass membrane protein</topology>
    </subcellularLocation>
</comment>
<feature type="compositionally biased region" description="Low complexity" evidence="6">
    <location>
        <begin position="161"/>
        <end position="185"/>
    </location>
</feature>
<dbReference type="EMBL" id="MCFL01000016">
    <property type="protein sequence ID" value="ORZ36647.1"/>
    <property type="molecule type" value="Genomic_DNA"/>
</dbReference>
<evidence type="ECO:0000256" key="3">
    <source>
        <dbReference type="ARBA" id="ARBA00022692"/>
    </source>
</evidence>
<feature type="transmembrane region" description="Helical" evidence="7">
    <location>
        <begin position="893"/>
        <end position="917"/>
    </location>
</feature>
<keyword evidence="3 7" id="KW-0812">Transmembrane</keyword>
<feature type="compositionally biased region" description="Low complexity" evidence="6">
    <location>
        <begin position="463"/>
        <end position="476"/>
    </location>
</feature>
<feature type="compositionally biased region" description="Pro residues" evidence="6">
    <location>
        <begin position="388"/>
        <end position="399"/>
    </location>
</feature>
<comment type="caution">
    <text evidence="8">The sequence shown here is derived from an EMBL/GenBank/DDBJ whole genome shotgun (WGS) entry which is preliminary data.</text>
</comment>
<protein>
    <recommendedName>
        <fullName evidence="10">Transmembrane protein</fullName>
    </recommendedName>
</protein>
<feature type="transmembrane region" description="Helical" evidence="7">
    <location>
        <begin position="491"/>
        <end position="512"/>
    </location>
</feature>
<feature type="transmembrane region" description="Helical" evidence="7">
    <location>
        <begin position="20"/>
        <end position="40"/>
    </location>
</feature>
<accession>A0A1Y2HPW4</accession>
<keyword evidence="4 7" id="KW-1133">Transmembrane helix</keyword>
<feature type="compositionally biased region" description="Low complexity" evidence="6">
    <location>
        <begin position="363"/>
        <end position="384"/>
    </location>
</feature>
<comment type="similarity">
    <text evidence="2">Belongs to the autoinducer-2 exporter (AI-2E) (TC 2.A.86) family.</text>
</comment>
<feature type="compositionally biased region" description="Polar residues" evidence="6">
    <location>
        <begin position="350"/>
        <end position="362"/>
    </location>
</feature>
<feature type="region of interest" description="Disordered" evidence="6">
    <location>
        <begin position="275"/>
        <end position="476"/>
    </location>
</feature>
<evidence type="ECO:0000256" key="5">
    <source>
        <dbReference type="ARBA" id="ARBA00023136"/>
    </source>
</evidence>
<feature type="compositionally biased region" description="Low complexity" evidence="6">
    <location>
        <begin position="400"/>
        <end position="426"/>
    </location>
</feature>
<evidence type="ECO:0000256" key="2">
    <source>
        <dbReference type="ARBA" id="ARBA00009773"/>
    </source>
</evidence>
<evidence type="ECO:0000256" key="7">
    <source>
        <dbReference type="SAM" id="Phobius"/>
    </source>
</evidence>
<evidence type="ECO:0008006" key="10">
    <source>
        <dbReference type="Google" id="ProtNLM"/>
    </source>
</evidence>
<evidence type="ECO:0000256" key="6">
    <source>
        <dbReference type="SAM" id="MobiDB-lite"/>
    </source>
</evidence>
<feature type="transmembrane region" description="Helical" evidence="7">
    <location>
        <begin position="605"/>
        <end position="627"/>
    </location>
</feature>
<feature type="transmembrane region" description="Helical" evidence="7">
    <location>
        <begin position="956"/>
        <end position="987"/>
    </location>
</feature>
<dbReference type="PANTHER" id="PTHR21716">
    <property type="entry name" value="TRANSMEMBRANE PROTEIN"/>
    <property type="match status" value="1"/>
</dbReference>
<evidence type="ECO:0000256" key="1">
    <source>
        <dbReference type="ARBA" id="ARBA00004141"/>
    </source>
</evidence>
<feature type="transmembrane region" description="Helical" evidence="7">
    <location>
        <begin position="780"/>
        <end position="799"/>
    </location>
</feature>
<evidence type="ECO:0000313" key="8">
    <source>
        <dbReference type="EMBL" id="ORZ36647.1"/>
    </source>
</evidence>
<dbReference type="Proteomes" id="UP000193411">
    <property type="component" value="Unassembled WGS sequence"/>
</dbReference>
<feature type="compositionally biased region" description="Polar residues" evidence="6">
    <location>
        <begin position="325"/>
        <end position="335"/>
    </location>
</feature>
<proteinExistence type="inferred from homology"/>
<sequence length="1034" mass="109174">MSASIIMMEADKVKQAILQATINLAGVALVAIVYLNYLLLKPYIRPLFWATVFSVPLHAVKNEILHYIFEYSFASTSSSAAGPDDSEADDTGASAGISALRVFWLGAKITCKACFGELYVVCSVLLKLYFRLVSRISALPPSSSPPGAPEVVVVSSSSATASAVPSDSGSSSAGNSTKSSSTNSPTLRISTSLQTPPQPRPLSMEWAKSSLAPLSAFVENNYAWLKDFDPLNHLDTLQRRKSDSSLATSISASGSAANSTSISAGVAGVPIVRVSSHDDDGQLGDENMSGRLGHSTSRSASPPTLTNRRGRIGKLPARSMDDVLGTSSQRTQSPPSAIDPNRSAPAESVAHSQHQQQKPTTNLTSSAISTSLPLLPTTPPTQSTKHPSSPPGSPTPAAPTAPSRPMARPRLGPTTPGGRTPRLGTLSRDPSPAPPGRTITGGGSISLGASSTFRHLSDPIPLTSSPPASTAPTSDSSSDAMLAAARATSSFYLALVWRLCCVYLLIQAWHTLGPARQAALGFTLAALAATHVAWHLARRLFHLYLRHHVHHALEWALAHVHPLDTWAVRAWDACKPGAAVKWVRRTYKSGKSNAKEVFVRNANSFAALFVLTSILSVGLALVGFLVFKVGQETTTVVEGTVNTIGSHLSDEMRVKMQGVVQDAYGVAFGWVEAKATEMWPQANVTAVYRKLARGFAASQAAAAAAAGSSGTDVAASSTDNKSLLAGELAKLTQLPHTAHVVAAVTSGDLASLIADPAQLMAMVTELRGTLALDAGNATQYLSSLVGSMGNVTASLLLGALQYLMDFFDLIFQVVMFLVTLHALLSRETAVTTWIAQLLILADPDMLLTRSLEDNIISVLVCTAKLTTFHSLLTWLTFSAFGIELTYISTFATALLSIVPLVPPMWIAVPAALSLYWVHARMWSALALLAIHVYAAWFVDTAFFAEIPDVNPYFSALAFILGLWAFGLEGLVLGPLLMSVVPTVFAVVSSKLRKSQIEAEARAAAAAQAAGDEEGDVSIVMPGGGGDRRASLPVM</sequence>
<organism evidence="8 9">
    <name type="scientific">Catenaria anguillulae PL171</name>
    <dbReference type="NCBI Taxonomy" id="765915"/>
    <lineage>
        <taxon>Eukaryota</taxon>
        <taxon>Fungi</taxon>
        <taxon>Fungi incertae sedis</taxon>
        <taxon>Blastocladiomycota</taxon>
        <taxon>Blastocladiomycetes</taxon>
        <taxon>Blastocladiales</taxon>
        <taxon>Catenariaceae</taxon>
        <taxon>Catenaria</taxon>
    </lineage>
</organism>
<evidence type="ECO:0000313" key="9">
    <source>
        <dbReference type="Proteomes" id="UP000193411"/>
    </source>
</evidence>
<dbReference type="AlphaFoldDB" id="A0A1Y2HPW4"/>
<keyword evidence="5 7" id="KW-0472">Membrane</keyword>
<gene>
    <name evidence="8" type="ORF">BCR44DRAFT_73368</name>
</gene>
<feature type="compositionally biased region" description="Polar residues" evidence="6">
    <location>
        <begin position="186"/>
        <end position="195"/>
    </location>
</feature>
<dbReference type="GO" id="GO:0016020">
    <property type="term" value="C:membrane"/>
    <property type="evidence" value="ECO:0007669"/>
    <property type="project" value="UniProtKB-SubCell"/>
</dbReference>
<dbReference type="Pfam" id="PF01594">
    <property type="entry name" value="AI-2E_transport"/>
    <property type="match status" value="1"/>
</dbReference>
<keyword evidence="9" id="KW-1185">Reference proteome</keyword>
<dbReference type="OrthoDB" id="5598571at2759"/>
<feature type="compositionally biased region" description="Polar residues" evidence="6">
    <location>
        <begin position="294"/>
        <end position="307"/>
    </location>
</feature>